<comment type="similarity">
    <text evidence="3 8">Belongs to the ATPase epsilon chain family.</text>
</comment>
<dbReference type="NCBIfam" id="NF004871">
    <property type="entry name" value="PRK06228.1"/>
    <property type="match status" value="1"/>
</dbReference>
<keyword evidence="8" id="KW-0997">Cell inner membrane</keyword>
<evidence type="ECO:0000256" key="2">
    <source>
        <dbReference type="ARBA" id="ARBA00004184"/>
    </source>
</evidence>
<keyword evidence="4 8" id="KW-0813">Transport</keyword>
<dbReference type="GO" id="GO:0012505">
    <property type="term" value="C:endomembrane system"/>
    <property type="evidence" value="ECO:0007669"/>
    <property type="project" value="UniProtKB-SubCell"/>
</dbReference>
<dbReference type="SUPFAM" id="SSF51344">
    <property type="entry name" value="Epsilon subunit of F1F0-ATP synthase N-terminal domain"/>
    <property type="match status" value="1"/>
</dbReference>
<dbReference type="HOGENOM" id="CLU_149174_0_0_10"/>
<evidence type="ECO:0000256" key="5">
    <source>
        <dbReference type="ARBA" id="ARBA00023065"/>
    </source>
</evidence>
<dbReference type="EMBL" id="CP001099">
    <property type="protein sequence ID" value="ACF11473.1"/>
    <property type="molecule type" value="Genomic_DNA"/>
</dbReference>
<dbReference type="GO" id="GO:0005886">
    <property type="term" value="C:plasma membrane"/>
    <property type="evidence" value="ECO:0007669"/>
    <property type="project" value="UniProtKB-SubCell"/>
</dbReference>
<reference evidence="10" key="1">
    <citation type="submission" date="2008-06" db="EMBL/GenBank/DDBJ databases">
        <title>Complete sequence of Chlorobaculum parvum NCIB 8327.</title>
        <authorList>
            <consortium name="US DOE Joint Genome Institute"/>
            <person name="Lucas S."/>
            <person name="Copeland A."/>
            <person name="Lapidus A."/>
            <person name="Glavina del Rio T."/>
            <person name="Dalin E."/>
            <person name="Tice H."/>
            <person name="Bruce D."/>
            <person name="Goodwin L."/>
            <person name="Pitluck S."/>
            <person name="Schmutz J."/>
            <person name="Larimer F."/>
            <person name="Land M."/>
            <person name="Hauser L."/>
            <person name="Kyrpides N."/>
            <person name="Mikhailova N."/>
            <person name="Zhao F."/>
            <person name="Li T."/>
            <person name="Liu Z."/>
            <person name="Overmann J."/>
            <person name="Bryant D.A."/>
            <person name="Richardson P."/>
        </authorList>
    </citation>
    <scope>NUCLEOTIDE SEQUENCE [LARGE SCALE GENOMIC DNA]</scope>
    <source>
        <strain evidence="10">NCIB 8327</strain>
    </source>
</reference>
<accession>B3QNH0</accession>
<evidence type="ECO:0000256" key="1">
    <source>
        <dbReference type="ARBA" id="ARBA00003543"/>
    </source>
</evidence>
<evidence type="ECO:0000259" key="9">
    <source>
        <dbReference type="Pfam" id="PF02823"/>
    </source>
</evidence>
<organism evidence="10 11">
    <name type="scientific">Chlorobaculum parvum (strain DSM 263 / NCIMB 8327)</name>
    <name type="common">Chlorobium vibrioforme subsp. thiosulfatophilum</name>
    <dbReference type="NCBI Taxonomy" id="517417"/>
    <lineage>
        <taxon>Bacteria</taxon>
        <taxon>Pseudomonadati</taxon>
        <taxon>Chlorobiota</taxon>
        <taxon>Chlorobiia</taxon>
        <taxon>Chlorobiales</taxon>
        <taxon>Chlorobiaceae</taxon>
        <taxon>Chlorobaculum</taxon>
    </lineage>
</organism>
<dbReference type="InterPro" id="IPR024037">
    <property type="entry name" value="Alt_ATP_synth_F1_esu"/>
</dbReference>
<dbReference type="KEGG" id="cpc:Cpar_1065"/>
<dbReference type="InterPro" id="IPR001469">
    <property type="entry name" value="ATP_synth_F1_dsu/esu"/>
</dbReference>
<evidence type="ECO:0000256" key="3">
    <source>
        <dbReference type="ARBA" id="ARBA00005712"/>
    </source>
</evidence>
<dbReference type="NCBIfam" id="TIGR03166">
    <property type="entry name" value="alt_F1F0_F1_eps"/>
    <property type="match status" value="1"/>
</dbReference>
<evidence type="ECO:0000256" key="4">
    <source>
        <dbReference type="ARBA" id="ARBA00022448"/>
    </source>
</evidence>
<dbReference type="eggNOG" id="COG0355">
    <property type="taxonomic scope" value="Bacteria"/>
</dbReference>
<keyword evidence="6 8" id="KW-0472">Membrane</keyword>
<name>B3QNH0_CHLP8</name>
<keyword evidence="8" id="KW-0375">Hydrogen ion transport</keyword>
<keyword evidence="8" id="KW-0066">ATP synthesis</keyword>
<evidence type="ECO:0000256" key="7">
    <source>
        <dbReference type="ARBA" id="ARBA00023196"/>
    </source>
</evidence>
<keyword evidence="11" id="KW-1185">Reference proteome</keyword>
<feature type="domain" description="ATP synthase F1 complex delta/epsilon subunit N-terminal" evidence="9">
    <location>
        <begin position="6"/>
        <end position="86"/>
    </location>
</feature>
<gene>
    <name evidence="8" type="primary">atpC</name>
    <name evidence="10" type="ordered locus">Cpar_1065</name>
</gene>
<comment type="function">
    <text evidence="1 8">Produces ATP from ADP in the presence of a proton gradient across the membrane.</text>
</comment>
<keyword evidence="7 8" id="KW-0139">CF(1)</keyword>
<dbReference type="AlphaFoldDB" id="B3QNH0"/>
<dbReference type="InterPro" id="IPR036771">
    <property type="entry name" value="ATPsynth_dsu/esu_N"/>
</dbReference>
<dbReference type="GO" id="GO:0046933">
    <property type="term" value="F:proton-transporting ATP synthase activity, rotational mechanism"/>
    <property type="evidence" value="ECO:0007669"/>
    <property type="project" value="UniProtKB-UniRule"/>
</dbReference>
<protein>
    <recommendedName>
        <fullName evidence="8">ATP synthase epsilon chain</fullName>
    </recommendedName>
    <alternativeName>
        <fullName evidence="8">ATP synthase F1 sector epsilon subunit</fullName>
    </alternativeName>
    <alternativeName>
        <fullName evidence="8">F-ATPase epsilon subunit</fullName>
    </alternativeName>
</protein>
<comment type="subcellular location">
    <subcellularLocation>
        <location evidence="8">Cell inner membrane</location>
        <topology evidence="8">Peripheral membrane protein</topology>
    </subcellularLocation>
    <subcellularLocation>
        <location evidence="2">Endomembrane system</location>
        <topology evidence="2">Peripheral membrane protein</topology>
    </subcellularLocation>
</comment>
<comment type="subunit">
    <text evidence="8">F-type ATPases have 2 components, CF(1) - the catalytic core - and CF(0) - the membrane proton channel. CF(1) has five subunits: alpha(3), beta(3), gamma(1), delta(1), epsilon(1). CF(0) has three main subunits: a, b and c.</text>
</comment>
<sequence>MLADSMHLKILLPYKVFAVKENVVDIVAETEKGSYGVLPNRLDCIAPLVPGILMYKTANEGETFVAVDQGILVKTGPEVVVSVRHAIGGVDLGQLESAVKQQFLDLDERERSVRGTMAKLESSFIRRYMELKHE</sequence>
<dbReference type="STRING" id="517417.Cpar_1065"/>
<dbReference type="Pfam" id="PF02823">
    <property type="entry name" value="ATP-synt_DE_N"/>
    <property type="match status" value="1"/>
</dbReference>
<keyword evidence="8" id="KW-1003">Cell membrane</keyword>
<proteinExistence type="inferred from homology"/>
<dbReference type="HAMAP" id="MF_00530">
    <property type="entry name" value="ATP_synth_epsil_bac"/>
    <property type="match status" value="1"/>
</dbReference>
<evidence type="ECO:0000313" key="10">
    <source>
        <dbReference type="EMBL" id="ACF11473.1"/>
    </source>
</evidence>
<evidence type="ECO:0000256" key="6">
    <source>
        <dbReference type="ARBA" id="ARBA00023136"/>
    </source>
</evidence>
<dbReference type="CDD" id="cd12152">
    <property type="entry name" value="F1-ATPase_delta"/>
    <property type="match status" value="1"/>
</dbReference>
<dbReference type="Gene3D" id="2.60.15.10">
    <property type="entry name" value="F0F1 ATP synthase delta/epsilon subunit, N-terminal"/>
    <property type="match status" value="1"/>
</dbReference>
<dbReference type="Proteomes" id="UP000008811">
    <property type="component" value="Chromosome"/>
</dbReference>
<evidence type="ECO:0000256" key="8">
    <source>
        <dbReference type="HAMAP-Rule" id="MF_00530"/>
    </source>
</evidence>
<dbReference type="GO" id="GO:0005524">
    <property type="term" value="F:ATP binding"/>
    <property type="evidence" value="ECO:0007669"/>
    <property type="project" value="UniProtKB-UniRule"/>
</dbReference>
<evidence type="ECO:0000313" key="11">
    <source>
        <dbReference type="Proteomes" id="UP000008811"/>
    </source>
</evidence>
<dbReference type="GO" id="GO:0045259">
    <property type="term" value="C:proton-transporting ATP synthase complex"/>
    <property type="evidence" value="ECO:0007669"/>
    <property type="project" value="UniProtKB-KW"/>
</dbReference>
<keyword evidence="5 8" id="KW-0406">Ion transport</keyword>
<dbReference type="RefSeq" id="WP_012502306.1">
    <property type="nucleotide sequence ID" value="NC_011027.1"/>
</dbReference>
<dbReference type="InterPro" id="IPR020546">
    <property type="entry name" value="ATP_synth_F1_dsu/esu_N"/>
</dbReference>